<evidence type="ECO:0000313" key="3">
    <source>
        <dbReference type="Proteomes" id="UP000257109"/>
    </source>
</evidence>
<feature type="domain" description="Reverse transcriptase Ty1/copia-type" evidence="1">
    <location>
        <begin position="55"/>
        <end position="168"/>
    </location>
</feature>
<dbReference type="EMBL" id="QJKJ01005672">
    <property type="protein sequence ID" value="RDX89437.1"/>
    <property type="molecule type" value="Genomic_DNA"/>
</dbReference>
<reference evidence="2" key="1">
    <citation type="submission" date="2018-05" db="EMBL/GenBank/DDBJ databases">
        <title>Draft genome of Mucuna pruriens seed.</title>
        <authorList>
            <person name="Nnadi N.E."/>
            <person name="Vos R."/>
            <person name="Hasami M.H."/>
            <person name="Devisetty U.K."/>
            <person name="Aguiy J.C."/>
        </authorList>
    </citation>
    <scope>NUCLEOTIDE SEQUENCE [LARGE SCALE GENOMIC DNA]</scope>
    <source>
        <strain evidence="2">JCA_2017</strain>
    </source>
</reference>
<dbReference type="AlphaFoldDB" id="A0A371GFU6"/>
<sequence>MRIFTRVYSKTTKILVDIYETCNMAMLEPEGYGEALKKEVWVKEMEEEIKMIEKNNTWKLIDCPHRKDIIRVKWVYKTKLNPNGAIQKHKARLVVKGYSQQLGIDYNETFALVARLDMVRSLIAHVAQKGWSIYKIVVKFTLLNRVRKEEIYIDQPQGFISKGNKGKVKLPKHGTTKLMSNAPIKDSEGVRVSQYYT</sequence>
<accession>A0A371GFU6</accession>
<organism evidence="2 3">
    <name type="scientific">Mucuna pruriens</name>
    <name type="common">Velvet bean</name>
    <name type="synonym">Dolichos pruriens</name>
    <dbReference type="NCBI Taxonomy" id="157652"/>
    <lineage>
        <taxon>Eukaryota</taxon>
        <taxon>Viridiplantae</taxon>
        <taxon>Streptophyta</taxon>
        <taxon>Embryophyta</taxon>
        <taxon>Tracheophyta</taxon>
        <taxon>Spermatophyta</taxon>
        <taxon>Magnoliopsida</taxon>
        <taxon>eudicotyledons</taxon>
        <taxon>Gunneridae</taxon>
        <taxon>Pentapetalae</taxon>
        <taxon>rosids</taxon>
        <taxon>fabids</taxon>
        <taxon>Fabales</taxon>
        <taxon>Fabaceae</taxon>
        <taxon>Papilionoideae</taxon>
        <taxon>50 kb inversion clade</taxon>
        <taxon>NPAAA clade</taxon>
        <taxon>indigoferoid/millettioid clade</taxon>
        <taxon>Phaseoleae</taxon>
        <taxon>Mucuna</taxon>
    </lineage>
</organism>
<gene>
    <name evidence="2" type="ORF">CR513_28841</name>
</gene>
<dbReference type="STRING" id="157652.A0A371GFU6"/>
<name>A0A371GFU6_MUCPR</name>
<evidence type="ECO:0000313" key="2">
    <source>
        <dbReference type="EMBL" id="RDX89437.1"/>
    </source>
</evidence>
<dbReference type="Proteomes" id="UP000257109">
    <property type="component" value="Unassembled WGS sequence"/>
</dbReference>
<proteinExistence type="predicted"/>
<dbReference type="Pfam" id="PF07727">
    <property type="entry name" value="RVT_2"/>
    <property type="match status" value="1"/>
</dbReference>
<evidence type="ECO:0000259" key="1">
    <source>
        <dbReference type="Pfam" id="PF07727"/>
    </source>
</evidence>
<protein>
    <recommendedName>
        <fullName evidence="1">Reverse transcriptase Ty1/copia-type domain-containing protein</fullName>
    </recommendedName>
</protein>
<dbReference type="InterPro" id="IPR013103">
    <property type="entry name" value="RVT_2"/>
</dbReference>
<dbReference type="OrthoDB" id="1917367at2759"/>
<comment type="caution">
    <text evidence="2">The sequence shown here is derived from an EMBL/GenBank/DDBJ whole genome shotgun (WGS) entry which is preliminary data.</text>
</comment>
<keyword evidence="3" id="KW-1185">Reference proteome</keyword>
<feature type="non-terminal residue" evidence="2">
    <location>
        <position position="1"/>
    </location>
</feature>